<dbReference type="Proteomes" id="UP001597205">
    <property type="component" value="Unassembled WGS sequence"/>
</dbReference>
<protein>
    <submittedName>
        <fullName evidence="1">Uncharacterized protein</fullName>
    </submittedName>
</protein>
<dbReference type="EMBL" id="JBHTKY010000002">
    <property type="protein sequence ID" value="MFD1164496.1"/>
    <property type="molecule type" value="Genomic_DNA"/>
</dbReference>
<organism evidence="1 2">
    <name type="scientific">Sphingobacterium daejeonense</name>
    <dbReference type="NCBI Taxonomy" id="371142"/>
    <lineage>
        <taxon>Bacteria</taxon>
        <taxon>Pseudomonadati</taxon>
        <taxon>Bacteroidota</taxon>
        <taxon>Sphingobacteriia</taxon>
        <taxon>Sphingobacteriales</taxon>
        <taxon>Sphingobacteriaceae</taxon>
        <taxon>Sphingobacterium</taxon>
    </lineage>
</organism>
<comment type="caution">
    <text evidence="1">The sequence shown here is derived from an EMBL/GenBank/DDBJ whole genome shotgun (WGS) entry which is preliminary data.</text>
</comment>
<sequence>MKWKFILVTIVIIVNLPIVNKNVLLMMDGNNPFKYSNSNASFTQQESFAFKDPYLTYWSINRFIEETHPSNENKQVYRLYKINPVCFWRWSYYISISRNYKYKSWNEIEKNRVPYNQENMWQDF</sequence>
<proteinExistence type="predicted"/>
<evidence type="ECO:0000313" key="2">
    <source>
        <dbReference type="Proteomes" id="UP001597205"/>
    </source>
</evidence>
<dbReference type="RefSeq" id="WP_380894646.1">
    <property type="nucleotide sequence ID" value="NZ_JBHTKY010000002.1"/>
</dbReference>
<keyword evidence="2" id="KW-1185">Reference proteome</keyword>
<accession>A0ABW3RHB7</accession>
<gene>
    <name evidence="1" type="ORF">ACFQ2C_02645</name>
</gene>
<reference evidence="2" key="1">
    <citation type="journal article" date="2019" name="Int. J. Syst. Evol. Microbiol.">
        <title>The Global Catalogue of Microorganisms (GCM) 10K type strain sequencing project: providing services to taxonomists for standard genome sequencing and annotation.</title>
        <authorList>
            <consortium name="The Broad Institute Genomics Platform"/>
            <consortium name="The Broad Institute Genome Sequencing Center for Infectious Disease"/>
            <person name="Wu L."/>
            <person name="Ma J."/>
        </authorList>
    </citation>
    <scope>NUCLEOTIDE SEQUENCE [LARGE SCALE GENOMIC DNA]</scope>
    <source>
        <strain evidence="2">CCUG 52468</strain>
    </source>
</reference>
<name>A0ABW3RHB7_9SPHI</name>
<evidence type="ECO:0000313" key="1">
    <source>
        <dbReference type="EMBL" id="MFD1164496.1"/>
    </source>
</evidence>